<dbReference type="EMBL" id="FOLO01000011">
    <property type="protein sequence ID" value="SFC52727.1"/>
    <property type="molecule type" value="Genomic_DNA"/>
</dbReference>
<dbReference type="Proteomes" id="UP000198862">
    <property type="component" value="Unassembled WGS sequence"/>
</dbReference>
<evidence type="ECO:0000313" key="3">
    <source>
        <dbReference type="Proteomes" id="UP000198862"/>
    </source>
</evidence>
<accession>A0A1I1JVR5</accession>
<sequence length="164" mass="18688">MIQLSKKGWNNVLIFSMLVMIFLFNGLHHKWIDSPQDNSPQLILAEQSYILTVQYPTYKIERIGTSWRSNSQLTNEQISNVILQWKQATGVLVSASQDIQNEANNKVADQIATIWLAGEDKPVVLVLFKLGLGYVVHLSKSSDNIWLKITKEQANLIFPKLINH</sequence>
<dbReference type="AlphaFoldDB" id="A0A1I1JVR5"/>
<keyword evidence="3" id="KW-1185">Reference proteome</keyword>
<name>A0A1I1JVR5_9GAMM</name>
<reference evidence="2 3" key="1">
    <citation type="submission" date="2016-10" db="EMBL/GenBank/DDBJ databases">
        <authorList>
            <person name="de Groot N.N."/>
        </authorList>
    </citation>
    <scope>NUCLEOTIDE SEQUENCE [LARGE SCALE GENOMIC DNA]</scope>
    <source>
        <strain evidence="2 3">DSM 6059</strain>
    </source>
</reference>
<keyword evidence="1" id="KW-0472">Membrane</keyword>
<gene>
    <name evidence="2" type="ORF">SAMN02745724_01869</name>
</gene>
<keyword evidence="1" id="KW-1133">Transmembrane helix</keyword>
<evidence type="ECO:0000313" key="2">
    <source>
        <dbReference type="EMBL" id="SFC52727.1"/>
    </source>
</evidence>
<organism evidence="2 3">
    <name type="scientific">Pseudoalteromonas denitrificans DSM 6059</name>
    <dbReference type="NCBI Taxonomy" id="1123010"/>
    <lineage>
        <taxon>Bacteria</taxon>
        <taxon>Pseudomonadati</taxon>
        <taxon>Pseudomonadota</taxon>
        <taxon>Gammaproteobacteria</taxon>
        <taxon>Alteromonadales</taxon>
        <taxon>Pseudoalteromonadaceae</taxon>
        <taxon>Pseudoalteromonas</taxon>
    </lineage>
</organism>
<protein>
    <recommendedName>
        <fullName evidence="4">DUF4340 domain-containing protein</fullName>
    </recommendedName>
</protein>
<dbReference type="STRING" id="1123010.SAMN02745724_01869"/>
<evidence type="ECO:0008006" key="4">
    <source>
        <dbReference type="Google" id="ProtNLM"/>
    </source>
</evidence>
<feature type="transmembrane region" description="Helical" evidence="1">
    <location>
        <begin position="12"/>
        <end position="32"/>
    </location>
</feature>
<proteinExistence type="predicted"/>
<keyword evidence="1" id="KW-0812">Transmembrane</keyword>
<dbReference type="RefSeq" id="WP_143085056.1">
    <property type="nucleotide sequence ID" value="NZ_FOLO01000011.1"/>
</dbReference>
<dbReference type="OrthoDB" id="5587008at2"/>
<evidence type="ECO:0000256" key="1">
    <source>
        <dbReference type="SAM" id="Phobius"/>
    </source>
</evidence>